<accession>A0A7G6YGM5</accession>
<feature type="domain" description="HTH araC/xylS-type" evidence="4">
    <location>
        <begin position="190"/>
        <end position="291"/>
    </location>
</feature>
<dbReference type="Pfam" id="PF14525">
    <property type="entry name" value="AraC_binding_2"/>
    <property type="match status" value="1"/>
</dbReference>
<dbReference type="AlphaFoldDB" id="A0A7G6YGM5"/>
<dbReference type="Gene3D" id="1.10.10.60">
    <property type="entry name" value="Homeodomain-like"/>
    <property type="match status" value="1"/>
</dbReference>
<evidence type="ECO:0000313" key="5">
    <source>
        <dbReference type="EMBL" id="QNE37640.1"/>
    </source>
</evidence>
<gene>
    <name evidence="5" type="ORF">F1C12_09815</name>
</gene>
<dbReference type="PRINTS" id="PR00032">
    <property type="entry name" value="HTHARAC"/>
</dbReference>
<dbReference type="PANTHER" id="PTHR46796:SF6">
    <property type="entry name" value="ARAC SUBFAMILY"/>
    <property type="match status" value="1"/>
</dbReference>
<dbReference type="GO" id="GO:0003700">
    <property type="term" value="F:DNA-binding transcription factor activity"/>
    <property type="evidence" value="ECO:0007669"/>
    <property type="project" value="InterPro"/>
</dbReference>
<dbReference type="InterPro" id="IPR050204">
    <property type="entry name" value="AraC_XylS_family_regulators"/>
</dbReference>
<keyword evidence="3" id="KW-0804">Transcription</keyword>
<organism evidence="5 6">
    <name type="scientific">Leifsonia shinshuensis</name>
    <dbReference type="NCBI Taxonomy" id="150026"/>
    <lineage>
        <taxon>Bacteria</taxon>
        <taxon>Bacillati</taxon>
        <taxon>Actinomycetota</taxon>
        <taxon>Actinomycetes</taxon>
        <taxon>Micrococcales</taxon>
        <taxon>Microbacteriaceae</taxon>
        <taxon>Leifsonia</taxon>
    </lineage>
</organism>
<evidence type="ECO:0000313" key="6">
    <source>
        <dbReference type="Proteomes" id="UP000515511"/>
    </source>
</evidence>
<dbReference type="SUPFAM" id="SSF46689">
    <property type="entry name" value="Homeodomain-like"/>
    <property type="match status" value="1"/>
</dbReference>
<dbReference type="Proteomes" id="UP000515511">
    <property type="component" value="Chromosome"/>
</dbReference>
<name>A0A7G6YGM5_9MICO</name>
<reference evidence="6" key="1">
    <citation type="submission" date="2019-09" db="EMBL/GenBank/DDBJ databases">
        <title>Antimicrobial potential of Antarctic Bacteria.</title>
        <authorList>
            <person name="Benaud N."/>
            <person name="Edwards R.J."/>
            <person name="Ferrari B.C."/>
        </authorList>
    </citation>
    <scope>NUCLEOTIDE SEQUENCE [LARGE SCALE GENOMIC DNA]</scope>
    <source>
        <strain evidence="6">INR9</strain>
    </source>
</reference>
<evidence type="ECO:0000256" key="1">
    <source>
        <dbReference type="ARBA" id="ARBA00023015"/>
    </source>
</evidence>
<proteinExistence type="predicted"/>
<protein>
    <submittedName>
        <fullName evidence="5">Helix-turn-helix domain-containing protein</fullName>
    </submittedName>
</protein>
<dbReference type="InterPro" id="IPR020449">
    <property type="entry name" value="Tscrpt_reg_AraC-type_HTH"/>
</dbReference>
<dbReference type="KEGG" id="lse:F1C12_09815"/>
<sequence>MSKSFVPLQVTSDRPEPFWGRIRSAQADEIHVSEVSATQHVVERTPELIARADRHYFKLSMLLSGTGLLIQDGREALLHPGDLAVYDTHQPYSLVFEDDFRTMVVMFPKHLLGLPTDLVSQLTAVRFDGGSGISGMIVPFLRQLVGNLEELSGTAGGRLAHSALDLVSTLFAQELDLTTDPADTHRALMRRIQAYIESNLGSADLGPNEIAAVHFISTRHLQGLFQEHGTTVSSWIRSRRLERCRRDLVDPLHAALSVAAIASKWGFADAAHFSRVFKATYGRSPSDLRTAAWL</sequence>
<dbReference type="PANTHER" id="PTHR46796">
    <property type="entry name" value="HTH-TYPE TRANSCRIPTIONAL ACTIVATOR RHAS-RELATED"/>
    <property type="match status" value="1"/>
</dbReference>
<dbReference type="InterPro" id="IPR018060">
    <property type="entry name" value="HTH_AraC"/>
</dbReference>
<dbReference type="EMBL" id="CP043641">
    <property type="protein sequence ID" value="QNE37640.1"/>
    <property type="molecule type" value="Genomic_DNA"/>
</dbReference>
<dbReference type="InterPro" id="IPR035418">
    <property type="entry name" value="AraC-bd_2"/>
</dbReference>
<evidence type="ECO:0000259" key="4">
    <source>
        <dbReference type="PROSITE" id="PS01124"/>
    </source>
</evidence>
<keyword evidence="2" id="KW-0238">DNA-binding</keyword>
<evidence type="ECO:0000256" key="3">
    <source>
        <dbReference type="ARBA" id="ARBA00023163"/>
    </source>
</evidence>
<evidence type="ECO:0000256" key="2">
    <source>
        <dbReference type="ARBA" id="ARBA00023125"/>
    </source>
</evidence>
<dbReference type="GO" id="GO:0043565">
    <property type="term" value="F:sequence-specific DNA binding"/>
    <property type="evidence" value="ECO:0007669"/>
    <property type="project" value="InterPro"/>
</dbReference>
<dbReference type="Pfam" id="PF12833">
    <property type="entry name" value="HTH_18"/>
    <property type="match status" value="1"/>
</dbReference>
<dbReference type="InterPro" id="IPR009057">
    <property type="entry name" value="Homeodomain-like_sf"/>
</dbReference>
<keyword evidence="1" id="KW-0805">Transcription regulation</keyword>
<dbReference type="SMART" id="SM00342">
    <property type="entry name" value="HTH_ARAC"/>
    <property type="match status" value="1"/>
</dbReference>
<dbReference type="PROSITE" id="PS01124">
    <property type="entry name" value="HTH_ARAC_FAMILY_2"/>
    <property type="match status" value="1"/>
</dbReference>